<evidence type="ECO:0000256" key="3">
    <source>
        <dbReference type="ARBA" id="ARBA00023235"/>
    </source>
</evidence>
<evidence type="ECO:0000259" key="5">
    <source>
        <dbReference type="PROSITE" id="PS50072"/>
    </source>
</evidence>
<proteinExistence type="inferred from homology"/>
<comment type="similarity">
    <text evidence="1 4">Belongs to the cyclophilin-type PPIase family.</text>
</comment>
<dbReference type="Pfam" id="PF00160">
    <property type="entry name" value="Pro_isomerase"/>
    <property type="match status" value="1"/>
</dbReference>
<comment type="caution">
    <text evidence="6">The sequence shown here is derived from an EMBL/GenBank/DDBJ whole genome shotgun (WGS) entry which is preliminary data.</text>
</comment>
<dbReference type="InterPro" id="IPR002130">
    <property type="entry name" value="Cyclophilin-type_PPIase_dom"/>
</dbReference>
<gene>
    <name evidence="6" type="ORF">IAB99_04020</name>
</gene>
<accession>A0A9D9I6N9</accession>
<dbReference type="GO" id="GO:0006457">
    <property type="term" value="P:protein folding"/>
    <property type="evidence" value="ECO:0007669"/>
    <property type="project" value="InterPro"/>
</dbReference>
<evidence type="ECO:0000256" key="2">
    <source>
        <dbReference type="ARBA" id="ARBA00023110"/>
    </source>
</evidence>
<dbReference type="Gene3D" id="2.40.100.10">
    <property type="entry name" value="Cyclophilin-like"/>
    <property type="match status" value="1"/>
</dbReference>
<dbReference type="SUPFAM" id="SSF50891">
    <property type="entry name" value="Cyclophilin-like"/>
    <property type="match status" value="1"/>
</dbReference>
<dbReference type="PRINTS" id="PR00153">
    <property type="entry name" value="CSAPPISMRASE"/>
</dbReference>
<protein>
    <recommendedName>
        <fullName evidence="4">Peptidyl-prolyl cis-trans isomerase</fullName>
        <shortName evidence="4">PPIase</shortName>
        <ecNumber evidence="4">5.2.1.8</ecNumber>
    </recommendedName>
</protein>
<dbReference type="InterPro" id="IPR020892">
    <property type="entry name" value="Cyclophilin-type_PPIase_CS"/>
</dbReference>
<dbReference type="AlphaFoldDB" id="A0A9D9I6N9"/>
<evidence type="ECO:0000313" key="7">
    <source>
        <dbReference type="Proteomes" id="UP000823660"/>
    </source>
</evidence>
<dbReference type="PROSITE" id="PS50072">
    <property type="entry name" value="CSA_PPIASE_2"/>
    <property type="match status" value="1"/>
</dbReference>
<evidence type="ECO:0000313" key="6">
    <source>
        <dbReference type="EMBL" id="MBO8466912.1"/>
    </source>
</evidence>
<keyword evidence="2 4" id="KW-0697">Rotamase</keyword>
<name>A0A9D9I6N9_9BACT</name>
<reference evidence="6" key="1">
    <citation type="submission" date="2020-10" db="EMBL/GenBank/DDBJ databases">
        <authorList>
            <person name="Gilroy R."/>
        </authorList>
    </citation>
    <scope>NUCLEOTIDE SEQUENCE</scope>
    <source>
        <strain evidence="6">B1-15692</strain>
    </source>
</reference>
<keyword evidence="3 4" id="KW-0413">Isomerase</keyword>
<dbReference type="CDD" id="cd00317">
    <property type="entry name" value="cyclophilin"/>
    <property type="match status" value="1"/>
</dbReference>
<dbReference type="Proteomes" id="UP000823660">
    <property type="component" value="Unassembled WGS sequence"/>
</dbReference>
<feature type="signal peptide" evidence="4">
    <location>
        <begin position="1"/>
        <end position="22"/>
    </location>
</feature>
<sequence length="231" mass="24864">MKKTVLKLMCALGIIAMAPACGNSGQKQNKEKEEKTMAFDASTLSEEPVLDIKTDLGTIKVKLYKQTPQHRDNFVKLASEGYYDGLLFHRVINGFMIQTGDPLTKDSSQSAKYGTGGPGYTIPAEIVPGLTHKKGALAAARRGDAANPMKESSGSQFYIVQDPNTCAQLDGQYTVFGETLSGFDVIDKIAAVQTDGRDKPVKDIHIISIRPEVKVQAPAETAVGTEAAVEE</sequence>
<dbReference type="PANTHER" id="PTHR45625:SF4">
    <property type="entry name" value="PEPTIDYLPROLYL ISOMERASE DOMAIN AND WD REPEAT-CONTAINING PROTEIN 1"/>
    <property type="match status" value="1"/>
</dbReference>
<reference evidence="6" key="2">
    <citation type="journal article" date="2021" name="PeerJ">
        <title>Extensive microbial diversity within the chicken gut microbiome revealed by metagenomics and culture.</title>
        <authorList>
            <person name="Gilroy R."/>
            <person name="Ravi A."/>
            <person name="Getino M."/>
            <person name="Pursley I."/>
            <person name="Horton D.L."/>
            <person name="Alikhan N.F."/>
            <person name="Baker D."/>
            <person name="Gharbi K."/>
            <person name="Hall N."/>
            <person name="Watson M."/>
            <person name="Adriaenssens E.M."/>
            <person name="Foster-Nyarko E."/>
            <person name="Jarju S."/>
            <person name="Secka A."/>
            <person name="Antonio M."/>
            <person name="Oren A."/>
            <person name="Chaudhuri R.R."/>
            <person name="La Ragione R."/>
            <person name="Hildebrand F."/>
            <person name="Pallen M.J."/>
        </authorList>
    </citation>
    <scope>NUCLEOTIDE SEQUENCE</scope>
    <source>
        <strain evidence="6">B1-15692</strain>
    </source>
</reference>
<evidence type="ECO:0000256" key="1">
    <source>
        <dbReference type="ARBA" id="ARBA00007365"/>
    </source>
</evidence>
<dbReference type="GO" id="GO:0003755">
    <property type="term" value="F:peptidyl-prolyl cis-trans isomerase activity"/>
    <property type="evidence" value="ECO:0007669"/>
    <property type="project" value="UniProtKB-UniRule"/>
</dbReference>
<organism evidence="6 7">
    <name type="scientific">Candidatus Cryptobacteroides faecipullorum</name>
    <dbReference type="NCBI Taxonomy" id="2840764"/>
    <lineage>
        <taxon>Bacteria</taxon>
        <taxon>Pseudomonadati</taxon>
        <taxon>Bacteroidota</taxon>
        <taxon>Bacteroidia</taxon>
        <taxon>Bacteroidales</taxon>
        <taxon>Candidatus Cryptobacteroides</taxon>
    </lineage>
</organism>
<comment type="catalytic activity">
    <reaction evidence="4">
        <text>[protein]-peptidylproline (omega=180) = [protein]-peptidylproline (omega=0)</text>
        <dbReference type="Rhea" id="RHEA:16237"/>
        <dbReference type="Rhea" id="RHEA-COMP:10747"/>
        <dbReference type="Rhea" id="RHEA-COMP:10748"/>
        <dbReference type="ChEBI" id="CHEBI:83833"/>
        <dbReference type="ChEBI" id="CHEBI:83834"/>
        <dbReference type="EC" id="5.2.1.8"/>
    </reaction>
</comment>
<evidence type="ECO:0000256" key="4">
    <source>
        <dbReference type="RuleBase" id="RU363019"/>
    </source>
</evidence>
<dbReference type="EMBL" id="JADIMH010000020">
    <property type="protein sequence ID" value="MBO8466912.1"/>
    <property type="molecule type" value="Genomic_DNA"/>
</dbReference>
<feature type="chain" id="PRO_5039761738" description="Peptidyl-prolyl cis-trans isomerase" evidence="4">
    <location>
        <begin position="23"/>
        <end position="231"/>
    </location>
</feature>
<dbReference type="PANTHER" id="PTHR45625">
    <property type="entry name" value="PEPTIDYL-PROLYL CIS-TRANS ISOMERASE-RELATED"/>
    <property type="match status" value="1"/>
</dbReference>
<feature type="domain" description="PPIase cyclophilin-type" evidence="5">
    <location>
        <begin position="54"/>
        <end position="211"/>
    </location>
</feature>
<dbReference type="InterPro" id="IPR044666">
    <property type="entry name" value="Cyclophilin_A-like"/>
</dbReference>
<dbReference type="InterPro" id="IPR029000">
    <property type="entry name" value="Cyclophilin-like_dom_sf"/>
</dbReference>
<keyword evidence="4" id="KW-0732">Signal</keyword>
<comment type="function">
    <text evidence="4">PPIases accelerate the folding of proteins. It catalyzes the cis-trans isomerization of proline imidic peptide bonds in oligopeptides.</text>
</comment>
<dbReference type="PROSITE" id="PS00170">
    <property type="entry name" value="CSA_PPIASE_1"/>
    <property type="match status" value="1"/>
</dbReference>
<dbReference type="EC" id="5.2.1.8" evidence="4"/>